<dbReference type="EMBL" id="CAJOAZ010023323">
    <property type="protein sequence ID" value="CAF4374493.1"/>
    <property type="molecule type" value="Genomic_DNA"/>
</dbReference>
<dbReference type="InterPro" id="IPR050927">
    <property type="entry name" value="TRPM"/>
</dbReference>
<dbReference type="PANTHER" id="PTHR13800">
    <property type="entry name" value="TRANSIENT RECEPTOR POTENTIAL CATION CHANNEL, SUBFAMILY M, MEMBER 6"/>
    <property type="match status" value="1"/>
</dbReference>
<comment type="caution">
    <text evidence="2">The sequence shown here is derived from an EMBL/GenBank/DDBJ whole genome shotgun (WGS) entry which is preliminary data.</text>
</comment>
<dbReference type="AlphaFoldDB" id="A0A820MG42"/>
<feature type="domain" description="TRPM SLOG" evidence="1">
    <location>
        <begin position="10"/>
        <end position="68"/>
    </location>
</feature>
<name>A0A820MG42_9BILA</name>
<reference evidence="2" key="1">
    <citation type="submission" date="2021-02" db="EMBL/GenBank/DDBJ databases">
        <authorList>
            <person name="Nowell W R."/>
        </authorList>
    </citation>
    <scope>NUCLEOTIDE SEQUENCE</scope>
</reference>
<organism evidence="2 3">
    <name type="scientific">Adineta steineri</name>
    <dbReference type="NCBI Taxonomy" id="433720"/>
    <lineage>
        <taxon>Eukaryota</taxon>
        <taxon>Metazoa</taxon>
        <taxon>Spiralia</taxon>
        <taxon>Gnathifera</taxon>
        <taxon>Rotifera</taxon>
        <taxon>Eurotatoria</taxon>
        <taxon>Bdelloidea</taxon>
        <taxon>Adinetida</taxon>
        <taxon>Adinetidae</taxon>
        <taxon>Adineta</taxon>
    </lineage>
</organism>
<accession>A0A820MG42</accession>
<protein>
    <recommendedName>
        <fullName evidence="1">TRPM SLOG domain-containing protein</fullName>
    </recommendedName>
</protein>
<dbReference type="Pfam" id="PF18139">
    <property type="entry name" value="LSDAT_euk"/>
    <property type="match status" value="1"/>
</dbReference>
<dbReference type="InterPro" id="IPR041491">
    <property type="entry name" value="TRPM_SLOG"/>
</dbReference>
<dbReference type="GO" id="GO:0099604">
    <property type="term" value="F:ligand-gated calcium channel activity"/>
    <property type="evidence" value="ECO:0007669"/>
    <property type="project" value="TreeGrafter"/>
</dbReference>
<gene>
    <name evidence="2" type="ORF">OXD698_LOCUS50025</name>
</gene>
<feature type="non-terminal residue" evidence="2">
    <location>
        <position position="70"/>
    </location>
</feature>
<feature type="non-terminal residue" evidence="2">
    <location>
        <position position="1"/>
    </location>
</feature>
<dbReference type="PANTHER" id="PTHR13800:SF12">
    <property type="entry name" value="TRANSIENT RECEPTOR POTENTIAL CATION CHANNEL SUBFAMILY M MEMBER-LIKE 2"/>
    <property type="match status" value="1"/>
</dbReference>
<dbReference type="GO" id="GO:0005886">
    <property type="term" value="C:plasma membrane"/>
    <property type="evidence" value="ECO:0007669"/>
    <property type="project" value="TreeGrafter"/>
</dbReference>
<evidence type="ECO:0000313" key="2">
    <source>
        <dbReference type="EMBL" id="CAF4374493.1"/>
    </source>
</evidence>
<evidence type="ECO:0000313" key="3">
    <source>
        <dbReference type="Proteomes" id="UP000663844"/>
    </source>
</evidence>
<evidence type="ECO:0000259" key="1">
    <source>
        <dbReference type="Pfam" id="PF18139"/>
    </source>
</evidence>
<dbReference type="Proteomes" id="UP000663844">
    <property type="component" value="Unassembled WGS sequence"/>
</dbReference>
<sequence length="70" mass="7552">ILSTSPLISRKSNPWSEDGFPMVCTLVRGTPGTIELLYQKIQQEVPAVILKGTGSAADIIAFAYEEISAK</sequence>
<proteinExistence type="predicted"/>